<protein>
    <submittedName>
        <fullName evidence="2">Uncharacterized protein</fullName>
    </submittedName>
</protein>
<evidence type="ECO:0000313" key="3">
    <source>
        <dbReference type="Proteomes" id="UP000540506"/>
    </source>
</evidence>
<evidence type="ECO:0000256" key="1">
    <source>
        <dbReference type="SAM" id="MobiDB-lite"/>
    </source>
</evidence>
<accession>A0A7W7VYC6</accession>
<dbReference type="RefSeq" id="WP_184939851.1">
    <property type="nucleotide sequence ID" value="NZ_JACHJV010000001.1"/>
</dbReference>
<keyword evidence="3" id="KW-1185">Reference proteome</keyword>
<gene>
    <name evidence="2" type="ORF">FHR34_005513</name>
</gene>
<comment type="caution">
    <text evidence="2">The sequence shown here is derived from an EMBL/GenBank/DDBJ whole genome shotgun (WGS) entry which is preliminary data.</text>
</comment>
<organism evidence="2 3">
    <name type="scientific">Kitasatospora kifunensis</name>
    <name type="common">Streptomyces kifunensis</name>
    <dbReference type="NCBI Taxonomy" id="58351"/>
    <lineage>
        <taxon>Bacteria</taxon>
        <taxon>Bacillati</taxon>
        <taxon>Actinomycetota</taxon>
        <taxon>Actinomycetes</taxon>
        <taxon>Kitasatosporales</taxon>
        <taxon>Streptomycetaceae</taxon>
        <taxon>Kitasatospora</taxon>
    </lineage>
</organism>
<dbReference type="EMBL" id="JACHJV010000001">
    <property type="protein sequence ID" value="MBB4926520.1"/>
    <property type="molecule type" value="Genomic_DNA"/>
</dbReference>
<dbReference type="Proteomes" id="UP000540506">
    <property type="component" value="Unassembled WGS sequence"/>
</dbReference>
<reference evidence="2 3" key="1">
    <citation type="submission" date="2020-08" db="EMBL/GenBank/DDBJ databases">
        <title>Sequencing the genomes of 1000 actinobacteria strains.</title>
        <authorList>
            <person name="Klenk H.-P."/>
        </authorList>
    </citation>
    <scope>NUCLEOTIDE SEQUENCE [LARGE SCALE GENOMIC DNA]</scope>
    <source>
        <strain evidence="2 3">DSM 41654</strain>
    </source>
</reference>
<evidence type="ECO:0000313" key="2">
    <source>
        <dbReference type="EMBL" id="MBB4926520.1"/>
    </source>
</evidence>
<sequence length="59" mass="6288">MNYIGPPSPPPPPPPVPGCQECARLVAKERADKANGDESGAVDARVLRRQHGLQHTTCT</sequence>
<name>A0A7W7VYC6_KITKI</name>
<proteinExistence type="predicted"/>
<feature type="region of interest" description="Disordered" evidence="1">
    <location>
        <begin position="30"/>
        <end position="59"/>
    </location>
</feature>
<feature type="region of interest" description="Disordered" evidence="1">
    <location>
        <begin position="1"/>
        <end position="20"/>
    </location>
</feature>
<feature type="compositionally biased region" description="Pro residues" evidence="1">
    <location>
        <begin position="1"/>
        <end position="17"/>
    </location>
</feature>
<dbReference type="AlphaFoldDB" id="A0A7W7VYC6"/>